<dbReference type="GO" id="GO:0043565">
    <property type="term" value="F:sequence-specific DNA binding"/>
    <property type="evidence" value="ECO:0007669"/>
    <property type="project" value="TreeGrafter"/>
</dbReference>
<evidence type="ECO:0000259" key="1">
    <source>
        <dbReference type="SMART" id="SM01321"/>
    </source>
</evidence>
<dbReference type="SMART" id="SM01321">
    <property type="entry name" value="Y1_Tnp"/>
    <property type="match status" value="1"/>
</dbReference>
<dbReference type="PANTHER" id="PTHR36966:SF1">
    <property type="entry name" value="REP-ASSOCIATED TYROSINE TRANSPOSASE"/>
    <property type="match status" value="1"/>
</dbReference>
<dbReference type="AlphaFoldDB" id="A0A3B0ULG4"/>
<dbReference type="InterPro" id="IPR036515">
    <property type="entry name" value="Transposase_17_sf"/>
</dbReference>
<dbReference type="SUPFAM" id="SSF143422">
    <property type="entry name" value="Transposase IS200-like"/>
    <property type="match status" value="1"/>
</dbReference>
<proteinExistence type="predicted"/>
<evidence type="ECO:0000313" key="2">
    <source>
        <dbReference type="EMBL" id="VAW31905.1"/>
    </source>
</evidence>
<dbReference type="PANTHER" id="PTHR36966">
    <property type="entry name" value="REP-ASSOCIATED TYROSINE TRANSPOSASE"/>
    <property type="match status" value="1"/>
</dbReference>
<dbReference type="InterPro" id="IPR052715">
    <property type="entry name" value="RAYT_transposase"/>
</dbReference>
<gene>
    <name evidence="2" type="ORF">MNBD_CHLOROFLEXI01-442</name>
</gene>
<dbReference type="InterPro" id="IPR002686">
    <property type="entry name" value="Transposase_17"/>
</dbReference>
<dbReference type="GO" id="GO:0006313">
    <property type="term" value="P:DNA transposition"/>
    <property type="evidence" value="ECO:0007669"/>
    <property type="project" value="InterPro"/>
</dbReference>
<accession>A0A3B0ULG4</accession>
<protein>
    <recommendedName>
        <fullName evidence="1">Transposase IS200-like domain-containing protein</fullName>
    </recommendedName>
</protein>
<reference evidence="2" key="1">
    <citation type="submission" date="2018-06" db="EMBL/GenBank/DDBJ databases">
        <authorList>
            <person name="Zhirakovskaya E."/>
        </authorList>
    </citation>
    <scope>NUCLEOTIDE SEQUENCE</scope>
</reference>
<name>A0A3B0ULG4_9ZZZZ</name>
<dbReference type="EMBL" id="UOEU01000301">
    <property type="protein sequence ID" value="VAW31905.1"/>
    <property type="molecule type" value="Genomic_DNA"/>
</dbReference>
<feature type="domain" description="Transposase IS200-like" evidence="1">
    <location>
        <begin position="38"/>
        <end position="196"/>
    </location>
</feature>
<dbReference type="Gene3D" id="3.30.70.1290">
    <property type="entry name" value="Transposase IS200-like"/>
    <property type="match status" value="1"/>
</dbReference>
<dbReference type="GO" id="GO:0004803">
    <property type="term" value="F:transposase activity"/>
    <property type="evidence" value="ECO:0007669"/>
    <property type="project" value="InterPro"/>
</dbReference>
<organism evidence="2">
    <name type="scientific">hydrothermal vent metagenome</name>
    <dbReference type="NCBI Taxonomy" id="652676"/>
    <lineage>
        <taxon>unclassified sequences</taxon>
        <taxon>metagenomes</taxon>
        <taxon>ecological metagenomes</taxon>
    </lineage>
</organism>
<sequence>MPEYKDVAMQRLYGDKNMTKYKNKYRIESARRPNWDYTAVAYYFVTICTARRRCFFGEIVNGEMQFSAIGKTADLFFLAIPQHTKAICTIDTHQIMPNHAHGVIAIEHPAPVETLHRNVCNAETLQCNVSTVDPQMSAIAPKTGSLSTIIRSYKAAVSYWCTKNNHSYFGWQTRFHDRIIRNERELNAIHAYILNNPGNWDKDRENDPGLFM</sequence>